<name>A0A3N6P8A1_9CYAN</name>
<dbReference type="Proteomes" id="UP000269154">
    <property type="component" value="Unassembled WGS sequence"/>
</dbReference>
<dbReference type="AlphaFoldDB" id="A0A3N6P8A1"/>
<sequence length="164" mass="19322">MGMTSFIYGVIEEYGLNLKKLEEVYAHNEGIISALPTSDSWPPLSKGMFSITKNDSELEGPNLEYWGRMIHFAACLKSVEYEWSEWKEKFEELLLQMYWTQAHVHVKTEYSGIISFSWTLDLKKWSISEEAIRPIKREFWDFEGCRQLGKIKHRQKFLEGIKSD</sequence>
<accession>A0A3N6P8A1</accession>
<evidence type="ECO:0000313" key="2">
    <source>
        <dbReference type="Proteomes" id="UP000269154"/>
    </source>
</evidence>
<reference evidence="1 2" key="1">
    <citation type="journal article" date="2018" name="ACS Chem. Biol.">
        <title>Ketoreductase domain dysfunction expands chemodiversity: malyngamide biosynthesis in the cyanobacterium Okeania hirsuta.</title>
        <authorList>
            <person name="Moss N.A."/>
            <person name="Leao T."/>
            <person name="Rankin M."/>
            <person name="McCullough T.M."/>
            <person name="Qu P."/>
            <person name="Korobeynikov A."/>
            <person name="Smith J.L."/>
            <person name="Gerwick L."/>
            <person name="Gerwick W.H."/>
        </authorList>
    </citation>
    <scope>NUCLEOTIDE SEQUENCE [LARGE SCALE GENOMIC DNA]</scope>
    <source>
        <strain evidence="1 2">PAB10Feb10-1</strain>
    </source>
</reference>
<gene>
    <name evidence="1" type="ORF">D5R40_32350</name>
</gene>
<dbReference type="RefSeq" id="WP_124155770.1">
    <property type="nucleotide sequence ID" value="NZ_CAWOLW010000374.1"/>
</dbReference>
<comment type="caution">
    <text evidence="1">The sequence shown here is derived from an EMBL/GenBank/DDBJ whole genome shotgun (WGS) entry which is preliminary data.</text>
</comment>
<organism evidence="1 2">
    <name type="scientific">Okeania hirsuta</name>
    <dbReference type="NCBI Taxonomy" id="1458930"/>
    <lineage>
        <taxon>Bacteria</taxon>
        <taxon>Bacillati</taxon>
        <taxon>Cyanobacteriota</taxon>
        <taxon>Cyanophyceae</taxon>
        <taxon>Oscillatoriophycideae</taxon>
        <taxon>Oscillatoriales</taxon>
        <taxon>Microcoleaceae</taxon>
        <taxon>Okeania</taxon>
    </lineage>
</organism>
<keyword evidence="2" id="KW-1185">Reference proteome</keyword>
<dbReference type="EMBL" id="RCBY01000435">
    <property type="protein sequence ID" value="RQH19807.1"/>
    <property type="molecule type" value="Genomic_DNA"/>
</dbReference>
<evidence type="ECO:0000313" key="1">
    <source>
        <dbReference type="EMBL" id="RQH19807.1"/>
    </source>
</evidence>
<proteinExistence type="predicted"/>
<protein>
    <submittedName>
        <fullName evidence="1">Uncharacterized protein</fullName>
    </submittedName>
</protein>